<evidence type="ECO:0000256" key="7">
    <source>
        <dbReference type="SAM" id="MobiDB-lite"/>
    </source>
</evidence>
<dbReference type="PANTHER" id="PTHR42648:SF32">
    <property type="entry name" value="RIBONUCLEASE H-LIKE DOMAIN, GAG-PRE-INTEGRASE DOMAIN PROTEIN-RELATED"/>
    <property type="match status" value="1"/>
</dbReference>
<keyword evidence="4" id="KW-0378">Hydrolase</keyword>
<dbReference type="SMART" id="SM00343">
    <property type="entry name" value="ZnF_C2HC"/>
    <property type="match status" value="2"/>
</dbReference>
<keyword evidence="11" id="KW-1185">Reference proteome</keyword>
<gene>
    <name evidence="10" type="ORF">Tco_0824322</name>
</gene>
<dbReference type="SUPFAM" id="SSF57756">
    <property type="entry name" value="Retrovirus zinc finger-like domains"/>
    <property type="match status" value="1"/>
</dbReference>
<evidence type="ECO:0000313" key="11">
    <source>
        <dbReference type="Proteomes" id="UP001151760"/>
    </source>
</evidence>
<dbReference type="Pfam" id="PF00665">
    <property type="entry name" value="rve"/>
    <property type="match status" value="1"/>
</dbReference>
<dbReference type="InterPro" id="IPR001584">
    <property type="entry name" value="Integrase_cat-core"/>
</dbReference>
<dbReference type="SUPFAM" id="SSF56672">
    <property type="entry name" value="DNA/RNA polymerases"/>
    <property type="match status" value="1"/>
</dbReference>
<dbReference type="InterPro" id="IPR054722">
    <property type="entry name" value="PolX-like_BBD"/>
</dbReference>
<dbReference type="InterPro" id="IPR043502">
    <property type="entry name" value="DNA/RNA_pol_sf"/>
</dbReference>
<dbReference type="InterPro" id="IPR025724">
    <property type="entry name" value="GAG-pre-integrase_dom"/>
</dbReference>
<dbReference type="Gene3D" id="4.10.60.10">
    <property type="entry name" value="Zinc finger, CCHC-type"/>
    <property type="match status" value="1"/>
</dbReference>
<feature type="region of interest" description="Disordered" evidence="7">
    <location>
        <begin position="1145"/>
        <end position="1175"/>
    </location>
</feature>
<dbReference type="InterPro" id="IPR012337">
    <property type="entry name" value="RNaseH-like_sf"/>
</dbReference>
<evidence type="ECO:0000256" key="6">
    <source>
        <dbReference type="SAM" id="Coils"/>
    </source>
</evidence>
<dbReference type="InterPro" id="IPR036875">
    <property type="entry name" value="Znf_CCHC_sf"/>
</dbReference>
<dbReference type="PROSITE" id="PS50158">
    <property type="entry name" value="ZF_CCHC"/>
    <property type="match status" value="1"/>
</dbReference>
<protein>
    <submittedName>
        <fullName evidence="10">Ribonuclease H-like domain-containing protein</fullName>
    </submittedName>
</protein>
<comment type="caution">
    <text evidence="10">The sequence shown here is derived from an EMBL/GenBank/DDBJ whole genome shotgun (WGS) entry which is preliminary data.</text>
</comment>
<keyword evidence="5" id="KW-0863">Zinc-finger</keyword>
<dbReference type="SUPFAM" id="SSF53098">
    <property type="entry name" value="Ribonuclease H-like"/>
    <property type="match status" value="1"/>
</dbReference>
<dbReference type="Pfam" id="PF00098">
    <property type="entry name" value="zf-CCHC"/>
    <property type="match status" value="1"/>
</dbReference>
<dbReference type="InterPro" id="IPR036397">
    <property type="entry name" value="RNaseH_sf"/>
</dbReference>
<dbReference type="EMBL" id="BQNB010012403">
    <property type="protein sequence ID" value="GJT03153.1"/>
    <property type="molecule type" value="Genomic_DNA"/>
</dbReference>
<feature type="region of interest" description="Disordered" evidence="7">
    <location>
        <begin position="1"/>
        <end position="26"/>
    </location>
</feature>
<feature type="compositionally biased region" description="Polar residues" evidence="7">
    <location>
        <begin position="704"/>
        <end position="715"/>
    </location>
</feature>
<keyword evidence="6" id="KW-0175">Coiled coil</keyword>
<feature type="region of interest" description="Disordered" evidence="7">
    <location>
        <begin position="692"/>
        <end position="715"/>
    </location>
</feature>
<keyword evidence="5" id="KW-0862">Zinc</keyword>
<evidence type="ECO:0000256" key="4">
    <source>
        <dbReference type="ARBA" id="ARBA00022801"/>
    </source>
</evidence>
<proteinExistence type="predicted"/>
<sequence>MAEEDEFHDDNPPPPPPPVTPTQQTPHTLSTVKLPILKTLILHMGYENETLLEPYTLSNIGSQQKENSPRKIKKSKNHLAYALPEEPLQKYTKMTDAKDMWESYQNHYLVAKMNQRRCKTHFKASYEGFLYNSQRENSSSYTDELMYSFFANQSSGPHLDHEDLEQLDEFDLEEMDLKWQVAMISMRLKKFYKKTGRKLHFDAKEPVGFDKTKVECYNCHKTGHFARECRSKGNTRYKSKDNGRRPGKQEEPKALVTLDGEGVDWTDHAEDEQENFALMAYSNSGSDTEVTSCSKECVESYAKLKKLYDEQREQLGDASIEIQAYTQALKKVEAQLVTHQKNQLWYEEKIRFMKIDLDDKTDVLTYHKKLLAEAVKEKEELKTKLENFQSSFKGLSKLLNNQMSKRDKSGLGYGDQVHNGVLSYENEVLQSVFDSRSSDVEDSHVHDRFANIEGMHAVPPPMTGNCMPSRPDREVDDSMFTYETLEYVPEPVVVEPKVVSQPKVWPDVPIIEEYESDSDDEYVIQPSKEQERPSFAFINTVKHVKTPRETVKEQNTYSSSPKANKRDWNGLMSKRLGLGYGFTKKACFVCGSFSHLIKDCDFHEKRMAKQVELNKKKGKGTGQGENRPVWNNVQRLNHQNQFVPTAVLTRTGRIPVNTARQNLSSQAATTSTARKVNTARPIVNEIRPRNNFYKSHSPIRRPFNRTTAPRTNFSNHKVNTAGVKAVSAVGGIRETAVKPSAGCNWRPKRHYWNKVSKYNGGSNSRKCDNPQRALKNKGIVDSGCSRHMTGNKAYLAEYQDYNGGPVAFGGSKGYITGKGKIKTGKLDFEDLPDENQVLLRIPRQNNMYSFNLENIVPSGGLACLIAKATVDESNKWHRRLGHVNFKNLNKLVKGNLVRGLPSKIFQNDHTCVACQKGKQHKASCKAKIVSSIGQPLQLLHKDLFGPTSVRSINHKTYCLVIIDDFSRFSLVFFLRTKDETSGILKDFIRQIENQLNQKVKTIRCDNGTEFKNRDIIEFCGSKGIKREYSNAKSPQQNGVDERKNMTLIEAARTMLADSFLPNTFWAKAVSTACYVLKRVLLTKPQNKIPYELITGKIPIISYIRLFGCHVTILNIIDHLGKFEGKSDKGFLVGYSLTSKAFRPVRSENQANKTAGPKEANHSACKKPNRDIGLKTNEEPVDKEDQAFLEELERLKRQEKKANDAAKALRKEFAQDTEDLLLQVGAARATSTNTVNAASTPDIYDNPNDGIFTNASYDDEGAVADFINLESTVNVSLIPTSKIHSIHPTTQILRDPKSVVQTRSKVHKSSGAYAFVSYIQKQRRNNHKDFQHCLFACFLSQIEPKKITEALEDESWVDAMQKELLQFKIQKVWILVDLPYGKKAIGTKWVYRNKKDERGVVVRNKVRIEAIRIFLAFASYMGFIVYQIDVKSTFLYGTIDEEVYVSQPPSFVDPKFPKKSGYKRGTIDKTLFIKKDKNDIMLVLVYVDDIIFGSTKRSRCDEFEALMKKDGIFISQDKYVAEILKKFDFASVKTVGTLIETHKLLVKDEEAADVDVHLYRSMIGSLMYLTASRPDIMFVVCACSRFQVTPKTSHLNVVNKIFRYLKGKPKLGLWYPRMSSFDLEAYSDSDYARANLDRKSTTGGCQFLGRRLISWQCKKQTIMATSTTEAEYVAAANCYGQVLWIQNQMLDYGFNFMNTKIYIDNESTICIVKNPIFHSKTKHIEMLMRRSLSRLRATYGAELVSAASLVNPARSTLSTTRLCWCCSKVFNYGVDAWIGSKMLFGLDLRESHSTLRFYLDATLKHLRENGSEQPTNPDQHLSVTQPSTRDQPHVTATSSSHDTTQDSRDSLEGTNGSVGDQVQLSHDGPLSSGPTSDRVEGGMTLEELYVLCTNLSNRVLALEASKDA</sequence>
<feature type="compositionally biased region" description="Polar residues" evidence="7">
    <location>
        <begin position="1851"/>
        <end position="1863"/>
    </location>
</feature>
<organism evidence="10 11">
    <name type="scientific">Tanacetum coccineum</name>
    <dbReference type="NCBI Taxonomy" id="301880"/>
    <lineage>
        <taxon>Eukaryota</taxon>
        <taxon>Viridiplantae</taxon>
        <taxon>Streptophyta</taxon>
        <taxon>Embryophyta</taxon>
        <taxon>Tracheophyta</taxon>
        <taxon>Spermatophyta</taxon>
        <taxon>Magnoliopsida</taxon>
        <taxon>eudicotyledons</taxon>
        <taxon>Gunneridae</taxon>
        <taxon>Pentapetalae</taxon>
        <taxon>asterids</taxon>
        <taxon>campanulids</taxon>
        <taxon>Asterales</taxon>
        <taxon>Asteraceae</taxon>
        <taxon>Asteroideae</taxon>
        <taxon>Anthemideae</taxon>
        <taxon>Anthemidinae</taxon>
        <taxon>Tanacetum</taxon>
    </lineage>
</organism>
<feature type="domain" description="Integrase catalytic" evidence="9">
    <location>
        <begin position="931"/>
        <end position="1097"/>
    </location>
</feature>
<keyword evidence="1" id="KW-0645">Protease</keyword>
<dbReference type="Pfam" id="PF13976">
    <property type="entry name" value="gag_pre-integrs"/>
    <property type="match status" value="1"/>
</dbReference>
<feature type="compositionally biased region" description="Polar residues" evidence="7">
    <location>
        <begin position="1810"/>
        <end position="1841"/>
    </location>
</feature>
<keyword evidence="3" id="KW-0064">Aspartyl protease</keyword>
<name>A0ABQ5APS3_9ASTR</name>
<dbReference type="Proteomes" id="UP001151760">
    <property type="component" value="Unassembled WGS sequence"/>
</dbReference>
<dbReference type="Gene3D" id="3.30.420.10">
    <property type="entry name" value="Ribonuclease H-like superfamily/Ribonuclease H"/>
    <property type="match status" value="1"/>
</dbReference>
<dbReference type="Pfam" id="PF22936">
    <property type="entry name" value="Pol_BBD"/>
    <property type="match status" value="1"/>
</dbReference>
<evidence type="ECO:0000259" key="8">
    <source>
        <dbReference type="PROSITE" id="PS50158"/>
    </source>
</evidence>
<dbReference type="InterPro" id="IPR039537">
    <property type="entry name" value="Retrotran_Ty1/copia-like"/>
</dbReference>
<evidence type="ECO:0000256" key="5">
    <source>
        <dbReference type="PROSITE-ProRule" id="PRU00047"/>
    </source>
</evidence>
<feature type="domain" description="CCHC-type" evidence="8">
    <location>
        <begin position="216"/>
        <end position="231"/>
    </location>
</feature>
<evidence type="ECO:0000256" key="1">
    <source>
        <dbReference type="ARBA" id="ARBA00022670"/>
    </source>
</evidence>
<evidence type="ECO:0000256" key="2">
    <source>
        <dbReference type="ARBA" id="ARBA00022723"/>
    </source>
</evidence>
<evidence type="ECO:0000313" key="10">
    <source>
        <dbReference type="EMBL" id="GJT03153.1"/>
    </source>
</evidence>
<dbReference type="InterPro" id="IPR013103">
    <property type="entry name" value="RVT_2"/>
</dbReference>
<reference evidence="10" key="2">
    <citation type="submission" date="2022-01" db="EMBL/GenBank/DDBJ databases">
        <authorList>
            <person name="Yamashiro T."/>
            <person name="Shiraishi A."/>
            <person name="Satake H."/>
            <person name="Nakayama K."/>
        </authorList>
    </citation>
    <scope>NUCLEOTIDE SEQUENCE</scope>
</reference>
<dbReference type="Pfam" id="PF07727">
    <property type="entry name" value="RVT_2"/>
    <property type="match status" value="1"/>
</dbReference>
<accession>A0ABQ5APS3</accession>
<dbReference type="PANTHER" id="PTHR42648">
    <property type="entry name" value="TRANSPOSASE, PUTATIVE-RELATED"/>
    <property type="match status" value="1"/>
</dbReference>
<evidence type="ECO:0000256" key="3">
    <source>
        <dbReference type="ARBA" id="ARBA00022750"/>
    </source>
</evidence>
<feature type="region of interest" description="Disordered" evidence="7">
    <location>
        <begin position="1807"/>
        <end position="1878"/>
    </location>
</feature>
<dbReference type="InterPro" id="IPR001878">
    <property type="entry name" value="Znf_CCHC"/>
</dbReference>
<feature type="coiled-coil region" evidence="6">
    <location>
        <begin position="301"/>
        <end position="342"/>
    </location>
</feature>
<evidence type="ECO:0000259" key="9">
    <source>
        <dbReference type="PROSITE" id="PS50994"/>
    </source>
</evidence>
<dbReference type="PROSITE" id="PS50994">
    <property type="entry name" value="INTEGRASE"/>
    <property type="match status" value="1"/>
</dbReference>
<keyword evidence="2" id="KW-0479">Metal-binding</keyword>
<dbReference type="CDD" id="cd09272">
    <property type="entry name" value="RNase_HI_RT_Ty1"/>
    <property type="match status" value="1"/>
</dbReference>
<reference evidence="10" key="1">
    <citation type="journal article" date="2022" name="Int. J. Mol. Sci.">
        <title>Draft Genome of Tanacetum Coccineum: Genomic Comparison of Closely Related Tanacetum-Family Plants.</title>
        <authorList>
            <person name="Yamashiro T."/>
            <person name="Shiraishi A."/>
            <person name="Nakayama K."/>
            <person name="Satake H."/>
        </authorList>
    </citation>
    <scope>NUCLEOTIDE SEQUENCE</scope>
</reference>